<dbReference type="EMBL" id="JAHQIW010003079">
    <property type="protein sequence ID" value="KAJ1357257.1"/>
    <property type="molecule type" value="Genomic_DNA"/>
</dbReference>
<evidence type="ECO:0000313" key="1">
    <source>
        <dbReference type="EMBL" id="KAJ1357257.1"/>
    </source>
</evidence>
<gene>
    <name evidence="1" type="ORF">KIN20_015363</name>
</gene>
<name>A0AAD5MES0_PARTN</name>
<keyword evidence="2" id="KW-1185">Reference proteome</keyword>
<sequence length="134" mass="15068">MTIKHTDVTLIWNGDADLAVSQDPEDCVKLIEKQSLKQLKKIRLCQPVPLDEDLKWFTGFAMYFSPHVEQLQTPTIETSSIVRDMGLTLGDKHQALGIGVNYMLLTSHDFDMYKSSTLRVTPGFPVSEAPQNSD</sequence>
<protein>
    <submittedName>
        <fullName evidence="1">Uncharacterized protein</fullName>
    </submittedName>
</protein>
<reference evidence="1" key="1">
    <citation type="submission" date="2021-06" db="EMBL/GenBank/DDBJ databases">
        <title>Parelaphostrongylus tenuis whole genome reference sequence.</title>
        <authorList>
            <person name="Garwood T.J."/>
            <person name="Larsen P.A."/>
            <person name="Fountain-Jones N.M."/>
            <person name="Garbe J.R."/>
            <person name="Macchietto M.G."/>
            <person name="Kania S.A."/>
            <person name="Gerhold R.W."/>
            <person name="Richards J.E."/>
            <person name="Wolf T.M."/>
        </authorList>
    </citation>
    <scope>NUCLEOTIDE SEQUENCE</scope>
    <source>
        <strain evidence="1">MNPRO001-30</strain>
        <tissue evidence="1">Meninges</tissue>
    </source>
</reference>
<accession>A0AAD5MES0</accession>
<dbReference type="Proteomes" id="UP001196413">
    <property type="component" value="Unassembled WGS sequence"/>
</dbReference>
<dbReference type="AlphaFoldDB" id="A0AAD5MES0"/>
<evidence type="ECO:0000313" key="2">
    <source>
        <dbReference type="Proteomes" id="UP001196413"/>
    </source>
</evidence>
<comment type="caution">
    <text evidence="1">The sequence shown here is derived from an EMBL/GenBank/DDBJ whole genome shotgun (WGS) entry which is preliminary data.</text>
</comment>
<proteinExistence type="predicted"/>
<organism evidence="1 2">
    <name type="scientific">Parelaphostrongylus tenuis</name>
    <name type="common">Meningeal worm</name>
    <dbReference type="NCBI Taxonomy" id="148309"/>
    <lineage>
        <taxon>Eukaryota</taxon>
        <taxon>Metazoa</taxon>
        <taxon>Ecdysozoa</taxon>
        <taxon>Nematoda</taxon>
        <taxon>Chromadorea</taxon>
        <taxon>Rhabditida</taxon>
        <taxon>Rhabditina</taxon>
        <taxon>Rhabditomorpha</taxon>
        <taxon>Strongyloidea</taxon>
        <taxon>Metastrongylidae</taxon>
        <taxon>Parelaphostrongylus</taxon>
    </lineage>
</organism>